<keyword evidence="1" id="KW-0238">DNA-binding</keyword>
<dbReference type="PROSITE" id="PS51253">
    <property type="entry name" value="HTH_CENPB"/>
    <property type="match status" value="1"/>
</dbReference>
<protein>
    <recommendedName>
        <fullName evidence="3">HTH CENPB-type domain-containing protein</fullName>
    </recommendedName>
</protein>
<dbReference type="Gene3D" id="1.10.10.60">
    <property type="entry name" value="Homeodomain-like"/>
    <property type="match status" value="2"/>
</dbReference>
<dbReference type="GO" id="GO:0003677">
    <property type="term" value="F:DNA binding"/>
    <property type="evidence" value="ECO:0007669"/>
    <property type="project" value="UniProtKB-KW"/>
</dbReference>
<proteinExistence type="predicted"/>
<gene>
    <name evidence="4" type="ORF">OnM2_018036</name>
</gene>
<feature type="compositionally biased region" description="Polar residues" evidence="2">
    <location>
        <begin position="1"/>
        <end position="11"/>
    </location>
</feature>
<feature type="compositionally biased region" description="Pro residues" evidence="2">
    <location>
        <begin position="97"/>
        <end position="109"/>
    </location>
</feature>
<accession>A0A420I4A0</accession>
<dbReference type="InterPro" id="IPR006600">
    <property type="entry name" value="HTH_CenpB_DNA-bd_dom"/>
</dbReference>
<evidence type="ECO:0000313" key="5">
    <source>
        <dbReference type="Proteomes" id="UP000286134"/>
    </source>
</evidence>
<evidence type="ECO:0000256" key="2">
    <source>
        <dbReference type="SAM" id="MobiDB-lite"/>
    </source>
</evidence>
<evidence type="ECO:0000256" key="1">
    <source>
        <dbReference type="ARBA" id="ARBA00023125"/>
    </source>
</evidence>
<dbReference type="EMBL" id="MCFK01001870">
    <property type="protein sequence ID" value="RKF64476.1"/>
    <property type="molecule type" value="Genomic_DNA"/>
</dbReference>
<evidence type="ECO:0000259" key="3">
    <source>
        <dbReference type="PROSITE" id="PS51253"/>
    </source>
</evidence>
<keyword evidence="5" id="KW-1185">Reference proteome</keyword>
<comment type="caution">
    <text evidence="4">The sequence shown here is derived from an EMBL/GenBank/DDBJ whole genome shotgun (WGS) entry which is preliminary data.</text>
</comment>
<sequence length="504" mass="57201">MLDLQPSNLNENGEYGAWDPPSQSSDPDHQSSMVTHDPLELHDIQRLTDEYFGKMITSKSVTQESANFDPPSTESLPFAWSSVIAWSSLHSNTIEPSTPPLDIPTPSMPPQSNTKSPTALESSYRRSSNSHMKKEDSKKAITSKRRTSTRKTLTNEQRRKICEYKREAPSLRQVDIANQFSIERSTVSKVLKNKEKHLASGNAVCYQAKQKKGKFQKLERTISNWILNEVNKGQNVTINEIKRQARKFAELTNDPESLVKCEDKSWLAKFDQQNFFETTRRHSEPNFRAEIMPLHFVKSDQAANCNNMTHQNNSDWDSNALTGSESTISSTPYSILLDGSSITTPPQSASSWGKRRQTLPALETSLTNYWELNYQNISDDIASKSKSPFQIDYRENINNQSLSHPNDQLISFIDPMNRDYSDIISPTISPIKLENTDHQSLPVNLVPSALKAEDKALIAFEFLINYFSEKNKISISPVEYNNFYKLSEKMGLAQSSLKELPQSF</sequence>
<organism evidence="4 5">
    <name type="scientific">Erysiphe neolycopersici</name>
    <dbReference type="NCBI Taxonomy" id="212602"/>
    <lineage>
        <taxon>Eukaryota</taxon>
        <taxon>Fungi</taxon>
        <taxon>Dikarya</taxon>
        <taxon>Ascomycota</taxon>
        <taxon>Pezizomycotina</taxon>
        <taxon>Leotiomycetes</taxon>
        <taxon>Erysiphales</taxon>
        <taxon>Erysiphaceae</taxon>
        <taxon>Erysiphe</taxon>
    </lineage>
</organism>
<dbReference type="AlphaFoldDB" id="A0A420I4A0"/>
<dbReference type="STRING" id="212602.A0A420I4A0"/>
<feature type="compositionally biased region" description="Polar residues" evidence="2">
    <location>
        <begin position="110"/>
        <end position="130"/>
    </location>
</feature>
<name>A0A420I4A0_9PEZI</name>
<dbReference type="InterPro" id="IPR009057">
    <property type="entry name" value="Homeodomain-like_sf"/>
</dbReference>
<evidence type="ECO:0000313" key="4">
    <source>
        <dbReference type="EMBL" id="RKF64476.1"/>
    </source>
</evidence>
<dbReference type="SUPFAM" id="SSF46689">
    <property type="entry name" value="Homeodomain-like"/>
    <property type="match status" value="2"/>
</dbReference>
<dbReference type="Pfam" id="PF03221">
    <property type="entry name" value="HTH_Tnp_Tc5"/>
    <property type="match status" value="1"/>
</dbReference>
<feature type="region of interest" description="Disordered" evidence="2">
    <location>
        <begin position="1"/>
        <end position="35"/>
    </location>
</feature>
<dbReference type="Proteomes" id="UP000286134">
    <property type="component" value="Unassembled WGS sequence"/>
</dbReference>
<feature type="region of interest" description="Disordered" evidence="2">
    <location>
        <begin position="95"/>
        <end position="156"/>
    </location>
</feature>
<feature type="domain" description="HTH CENPB-type" evidence="3">
    <location>
        <begin position="206"/>
        <end position="280"/>
    </location>
</feature>
<dbReference type="OrthoDB" id="9909311at2759"/>
<reference evidence="4 5" key="1">
    <citation type="journal article" date="2018" name="BMC Genomics">
        <title>Comparative genome analyses reveal sequence features reflecting distinct modes of host-adaptation between dicot and monocot powdery mildew.</title>
        <authorList>
            <person name="Wu Y."/>
            <person name="Ma X."/>
            <person name="Pan Z."/>
            <person name="Kale S.D."/>
            <person name="Song Y."/>
            <person name="King H."/>
            <person name="Zhang Q."/>
            <person name="Presley C."/>
            <person name="Deng X."/>
            <person name="Wei C.I."/>
            <person name="Xiao S."/>
        </authorList>
    </citation>
    <scope>NUCLEOTIDE SEQUENCE [LARGE SCALE GENOMIC DNA]</scope>
    <source>
        <strain evidence="4">UMSG2</strain>
    </source>
</reference>